<sequence>MVRAQPLVRNSRAAAEWMDSRVETREPVCSMRVRIGGAVLRDCAFTRSRGADADCVCVSRSSVNNVDSRSGRLHIT</sequence>
<evidence type="ECO:0000313" key="1">
    <source>
        <dbReference type="EMBL" id="GGS62850.1"/>
    </source>
</evidence>
<organism evidence="1 2">
    <name type="scientific">Streptomyces pseudogriseolus</name>
    <name type="common">Streptomyces gancidicus</name>
    <name type="synonym">Streptomyces rubiginosus</name>
    <dbReference type="NCBI Taxonomy" id="36817"/>
    <lineage>
        <taxon>Bacteria</taxon>
        <taxon>Bacillati</taxon>
        <taxon>Actinomycetota</taxon>
        <taxon>Actinomycetes</taxon>
        <taxon>Kitasatosporales</taxon>
        <taxon>Streptomycetaceae</taxon>
        <taxon>Streptomyces</taxon>
        <taxon>Streptomyces pseudogriseolus group</taxon>
    </lineage>
</organism>
<evidence type="ECO:0000313" key="2">
    <source>
        <dbReference type="Proteomes" id="UP000597853"/>
    </source>
</evidence>
<dbReference type="Proteomes" id="UP000597853">
    <property type="component" value="Unassembled WGS sequence"/>
</dbReference>
<comment type="caution">
    <text evidence="1">The sequence shown here is derived from an EMBL/GenBank/DDBJ whole genome shotgun (WGS) entry which is preliminary data.</text>
</comment>
<gene>
    <name evidence="1" type="ORF">GCM10010285_47800</name>
</gene>
<accession>A0ABQ2TEA7</accession>
<protein>
    <submittedName>
        <fullName evidence="1">Uncharacterized protein</fullName>
    </submittedName>
</protein>
<proteinExistence type="predicted"/>
<dbReference type="EMBL" id="BMTX01000017">
    <property type="protein sequence ID" value="GGS62850.1"/>
    <property type="molecule type" value="Genomic_DNA"/>
</dbReference>
<name>A0ABQ2TEA7_STREZ</name>
<keyword evidence="2" id="KW-1185">Reference proteome</keyword>
<reference evidence="2" key="1">
    <citation type="journal article" date="2019" name="Int. J. Syst. Evol. Microbiol.">
        <title>The Global Catalogue of Microorganisms (GCM) 10K type strain sequencing project: providing services to taxonomists for standard genome sequencing and annotation.</title>
        <authorList>
            <consortium name="The Broad Institute Genomics Platform"/>
            <consortium name="The Broad Institute Genome Sequencing Center for Infectious Disease"/>
            <person name="Wu L."/>
            <person name="Ma J."/>
        </authorList>
    </citation>
    <scope>NUCLEOTIDE SEQUENCE [LARGE SCALE GENOMIC DNA]</scope>
    <source>
        <strain evidence="2">JCM 4416</strain>
    </source>
</reference>